<dbReference type="InterPro" id="IPR057326">
    <property type="entry name" value="KR_dom"/>
</dbReference>
<evidence type="ECO:0000313" key="6">
    <source>
        <dbReference type="Proteomes" id="UP001058974"/>
    </source>
</evidence>
<reference evidence="5 6" key="1">
    <citation type="journal article" date="2022" name="Nat. Genet.">
        <title>Improved pea reference genome and pan-genome highlight genomic features and evolutionary characteristics.</title>
        <authorList>
            <person name="Yang T."/>
            <person name="Liu R."/>
            <person name="Luo Y."/>
            <person name="Hu S."/>
            <person name="Wang D."/>
            <person name="Wang C."/>
            <person name="Pandey M.K."/>
            <person name="Ge S."/>
            <person name="Xu Q."/>
            <person name="Li N."/>
            <person name="Li G."/>
            <person name="Huang Y."/>
            <person name="Saxena R.K."/>
            <person name="Ji Y."/>
            <person name="Li M."/>
            <person name="Yan X."/>
            <person name="He Y."/>
            <person name="Liu Y."/>
            <person name="Wang X."/>
            <person name="Xiang C."/>
            <person name="Varshney R.K."/>
            <person name="Ding H."/>
            <person name="Gao S."/>
            <person name="Zong X."/>
        </authorList>
    </citation>
    <scope>NUCLEOTIDE SEQUENCE [LARGE SCALE GENOMIC DNA]</scope>
    <source>
        <strain evidence="5 6">cv. Zhongwan 6</strain>
    </source>
</reference>
<evidence type="ECO:0000256" key="2">
    <source>
        <dbReference type="ARBA" id="ARBA00023002"/>
    </source>
</evidence>
<dbReference type="EMBL" id="JAMSHJ010000005">
    <property type="protein sequence ID" value="KAI5405983.1"/>
    <property type="molecule type" value="Genomic_DNA"/>
</dbReference>
<dbReference type="InterPro" id="IPR036291">
    <property type="entry name" value="NAD(P)-bd_dom_sf"/>
</dbReference>
<dbReference type="PANTHER" id="PTHR44169:SF6">
    <property type="entry name" value="NADPH-DEPENDENT 1-ACYLDIHYDROXYACETONE PHOSPHATE REDUCTASE"/>
    <property type="match status" value="1"/>
</dbReference>
<dbReference type="PROSITE" id="PS00061">
    <property type="entry name" value="ADH_SHORT"/>
    <property type="match status" value="1"/>
</dbReference>
<evidence type="ECO:0000259" key="4">
    <source>
        <dbReference type="SMART" id="SM00822"/>
    </source>
</evidence>
<dbReference type="Gramene" id="PSAT_LOCUS22894_t1">
    <property type="protein sequence ID" value="CAL5203849.1"/>
    <property type="gene ID" value="PSAT_LOCUS22894"/>
</dbReference>
<dbReference type="AlphaFoldDB" id="A0A9D5AF55"/>
<dbReference type="InterPro" id="IPR020904">
    <property type="entry name" value="Sc_DH/Rdtase_CS"/>
</dbReference>
<dbReference type="InterPro" id="IPR002347">
    <property type="entry name" value="SDR_fam"/>
</dbReference>
<evidence type="ECO:0000256" key="3">
    <source>
        <dbReference type="RuleBase" id="RU000363"/>
    </source>
</evidence>
<dbReference type="CDD" id="cd05374">
    <property type="entry name" value="17beta-HSD-like_SDR_c"/>
    <property type="match status" value="1"/>
</dbReference>
<protein>
    <recommendedName>
        <fullName evidence="4">Ketoreductase domain-containing protein</fullName>
    </recommendedName>
</protein>
<accession>A0A9D5AF55</accession>
<gene>
    <name evidence="5" type="ORF">KIW84_052655</name>
</gene>
<dbReference type="PRINTS" id="PR00081">
    <property type="entry name" value="GDHRDH"/>
</dbReference>
<evidence type="ECO:0000256" key="1">
    <source>
        <dbReference type="ARBA" id="ARBA00006484"/>
    </source>
</evidence>
<dbReference type="PANTHER" id="PTHR44169">
    <property type="entry name" value="NADPH-DEPENDENT 1-ACYLDIHYDROXYACETONE PHOSPHATE REDUCTASE"/>
    <property type="match status" value="1"/>
</dbReference>
<proteinExistence type="inferred from homology"/>
<dbReference type="Gramene" id="Psat05G0265500-T1">
    <property type="protein sequence ID" value="KAI5405983.1"/>
    <property type="gene ID" value="KIW84_052655"/>
</dbReference>
<organism evidence="5 6">
    <name type="scientific">Pisum sativum</name>
    <name type="common">Garden pea</name>
    <name type="synonym">Lathyrus oleraceus</name>
    <dbReference type="NCBI Taxonomy" id="3888"/>
    <lineage>
        <taxon>Eukaryota</taxon>
        <taxon>Viridiplantae</taxon>
        <taxon>Streptophyta</taxon>
        <taxon>Embryophyta</taxon>
        <taxon>Tracheophyta</taxon>
        <taxon>Spermatophyta</taxon>
        <taxon>Magnoliopsida</taxon>
        <taxon>eudicotyledons</taxon>
        <taxon>Gunneridae</taxon>
        <taxon>Pentapetalae</taxon>
        <taxon>rosids</taxon>
        <taxon>fabids</taxon>
        <taxon>Fabales</taxon>
        <taxon>Fabaceae</taxon>
        <taxon>Papilionoideae</taxon>
        <taxon>50 kb inversion clade</taxon>
        <taxon>NPAAA clade</taxon>
        <taxon>Hologalegina</taxon>
        <taxon>IRL clade</taxon>
        <taxon>Fabeae</taxon>
        <taxon>Lathyrus</taxon>
    </lineage>
</organism>
<evidence type="ECO:0000313" key="5">
    <source>
        <dbReference type="EMBL" id="KAI5405983.1"/>
    </source>
</evidence>
<dbReference type="SMART" id="SM00822">
    <property type="entry name" value="PKS_KR"/>
    <property type="match status" value="1"/>
</dbReference>
<comment type="caution">
    <text evidence="5">The sequence shown here is derived from an EMBL/GenBank/DDBJ whole genome shotgun (WGS) entry which is preliminary data.</text>
</comment>
<dbReference type="OrthoDB" id="2102561at2759"/>
<dbReference type="Proteomes" id="UP001058974">
    <property type="component" value="Chromosome 5"/>
</dbReference>
<dbReference type="SUPFAM" id="SSF51735">
    <property type="entry name" value="NAD(P)-binding Rossmann-fold domains"/>
    <property type="match status" value="1"/>
</dbReference>
<dbReference type="GO" id="GO:0005783">
    <property type="term" value="C:endoplasmic reticulum"/>
    <property type="evidence" value="ECO:0007669"/>
    <property type="project" value="TreeGrafter"/>
</dbReference>
<name>A0A9D5AF55_PEA</name>
<keyword evidence="2" id="KW-0560">Oxidoreductase</keyword>
<dbReference type="Pfam" id="PF00106">
    <property type="entry name" value="adh_short"/>
    <property type="match status" value="1"/>
</dbReference>
<dbReference type="PRINTS" id="PR00080">
    <property type="entry name" value="SDRFAMILY"/>
</dbReference>
<feature type="domain" description="Ketoreductase" evidence="4">
    <location>
        <begin position="10"/>
        <end position="186"/>
    </location>
</feature>
<dbReference type="Gene3D" id="3.40.50.720">
    <property type="entry name" value="NAD(P)-binding Rossmann-like Domain"/>
    <property type="match status" value="1"/>
</dbReference>
<comment type="similarity">
    <text evidence="1 3">Belongs to the short-chain dehydrogenases/reductases (SDR) family.</text>
</comment>
<sequence length="282" mass="30802">MEINADDSKLVVLITGCSGGGIGHALARCFAANNCIVVATSRSRSTMMDLEHDSKFFLQELDIQSDESVNRVVDTVMNKYGRVDILVNNAGIQCAGPTTDLPLSEIKNTFETNVFGSLRMIQAVAPHMAARKQGKIVNIGSIAGLAARPWAGAYAGSKAALHALTDALRLELGHFGIDVVNVIGGYVKSNIAKSLLSNYESMLEWKLFKPFEAGFRERLVGAQRQSSKITPTDEFAKHTVAAVLKKKPPAWFSYGKCSTVMAIMYHLPLCVRDFLFKKDMKL</sequence>
<dbReference type="Gramene" id="Psat5g088480.1">
    <property type="protein sequence ID" value="Psat5g088480.1.cds"/>
    <property type="gene ID" value="Psat5g088480"/>
</dbReference>
<keyword evidence="6" id="KW-1185">Reference proteome</keyword>
<dbReference type="FunFam" id="3.40.50.720:FF:000261">
    <property type="entry name" value="NADPH-dependent 1-acyldihydroxyacetone phosphate reductase"/>
    <property type="match status" value="1"/>
</dbReference>
<dbReference type="GO" id="GO:0016491">
    <property type="term" value="F:oxidoreductase activity"/>
    <property type="evidence" value="ECO:0007669"/>
    <property type="project" value="UniProtKB-KW"/>
</dbReference>